<evidence type="ECO:0000313" key="4">
    <source>
        <dbReference type="Proteomes" id="UP001141253"/>
    </source>
</evidence>
<proteinExistence type="predicted"/>
<keyword evidence="4" id="KW-1185">Reference proteome</keyword>
<name>A0ABQ9BR84_9ROSI</name>
<reference evidence="3" key="2">
    <citation type="journal article" date="2023" name="Int. J. Mol. Sci.">
        <title>De Novo Assembly and Annotation of 11 Diverse Shrub Willow (Salix) Genomes Reveals Novel Gene Organization in Sex-Linked Regions.</title>
        <authorList>
            <person name="Hyden B."/>
            <person name="Feng K."/>
            <person name="Yates T.B."/>
            <person name="Jawdy S."/>
            <person name="Cereghino C."/>
            <person name="Smart L.B."/>
            <person name="Muchero W."/>
        </authorList>
    </citation>
    <scope>NUCLEOTIDE SEQUENCE</scope>
    <source>
        <tissue evidence="3">Shoot tip</tissue>
    </source>
</reference>
<keyword evidence="2" id="KW-1133">Transmembrane helix</keyword>
<accession>A0ABQ9BR84</accession>
<feature type="region of interest" description="Disordered" evidence="1">
    <location>
        <begin position="66"/>
        <end position="88"/>
    </location>
</feature>
<feature type="transmembrane region" description="Helical" evidence="2">
    <location>
        <begin position="126"/>
        <end position="145"/>
    </location>
</feature>
<keyword evidence="2" id="KW-0812">Transmembrane</keyword>
<dbReference type="EMBL" id="JAPFFI010000007">
    <property type="protein sequence ID" value="KAJ6389618.1"/>
    <property type="molecule type" value="Genomic_DNA"/>
</dbReference>
<dbReference type="Proteomes" id="UP001141253">
    <property type="component" value="Chromosome 3"/>
</dbReference>
<evidence type="ECO:0000313" key="3">
    <source>
        <dbReference type="EMBL" id="KAJ6389618.1"/>
    </source>
</evidence>
<organism evidence="3 4">
    <name type="scientific">Salix suchowensis</name>
    <dbReference type="NCBI Taxonomy" id="1278906"/>
    <lineage>
        <taxon>Eukaryota</taxon>
        <taxon>Viridiplantae</taxon>
        <taxon>Streptophyta</taxon>
        <taxon>Embryophyta</taxon>
        <taxon>Tracheophyta</taxon>
        <taxon>Spermatophyta</taxon>
        <taxon>Magnoliopsida</taxon>
        <taxon>eudicotyledons</taxon>
        <taxon>Gunneridae</taxon>
        <taxon>Pentapetalae</taxon>
        <taxon>rosids</taxon>
        <taxon>fabids</taxon>
        <taxon>Malpighiales</taxon>
        <taxon>Salicaceae</taxon>
        <taxon>Saliceae</taxon>
        <taxon>Salix</taxon>
    </lineage>
</organism>
<evidence type="ECO:0000256" key="1">
    <source>
        <dbReference type="SAM" id="MobiDB-lite"/>
    </source>
</evidence>
<sequence>MAIMASRAATRGPPRPNLCSCSSDYHHQFNPTRKKLMMGSSFLNNPCFLLSISVARLQKLAPFKASNSERGGGGGGGEKSSVNGTTSGVSQEDWKYILKLGAGSFAGAAVIKYGSIFFPEITRPNILQALVMISTPVAVAIVILIKEKSSRVTNHPFLYIKYISYSFNL</sequence>
<dbReference type="PANTHER" id="PTHR37224">
    <property type="entry name" value="OS02G0804400 PROTEIN"/>
    <property type="match status" value="1"/>
</dbReference>
<gene>
    <name evidence="3" type="ORF">OIU77_027859</name>
</gene>
<protein>
    <submittedName>
        <fullName evidence="3">Uncharacterized protein</fullName>
    </submittedName>
</protein>
<evidence type="ECO:0000256" key="2">
    <source>
        <dbReference type="SAM" id="Phobius"/>
    </source>
</evidence>
<reference evidence="3" key="1">
    <citation type="submission" date="2022-10" db="EMBL/GenBank/DDBJ databases">
        <authorList>
            <person name="Hyden B.L."/>
            <person name="Feng K."/>
            <person name="Yates T."/>
            <person name="Jawdy S."/>
            <person name="Smart L.B."/>
            <person name="Muchero W."/>
        </authorList>
    </citation>
    <scope>NUCLEOTIDE SEQUENCE</scope>
    <source>
        <tissue evidence="3">Shoot tip</tissue>
    </source>
</reference>
<comment type="caution">
    <text evidence="3">The sequence shown here is derived from an EMBL/GenBank/DDBJ whole genome shotgun (WGS) entry which is preliminary data.</text>
</comment>
<feature type="transmembrane region" description="Helical" evidence="2">
    <location>
        <begin position="96"/>
        <end position="114"/>
    </location>
</feature>
<keyword evidence="2" id="KW-0472">Membrane</keyword>